<comment type="caution">
    <text evidence="6">The sequence shown here is derived from an EMBL/GenBank/DDBJ whole genome shotgun (WGS) entry which is preliminary data.</text>
</comment>
<accession>A0ABD3JV41</accession>
<dbReference type="PANTHER" id="PTHR32093">
    <property type="entry name" value="LEUCINE-RICH REPEAT EXTENSIN-LIKE PROTEIN 3-RELATED"/>
    <property type="match status" value="1"/>
</dbReference>
<dbReference type="EMBL" id="JBJKBG010000007">
    <property type="protein sequence ID" value="KAL3730467.1"/>
    <property type="molecule type" value="Genomic_DNA"/>
</dbReference>
<evidence type="ECO:0000256" key="5">
    <source>
        <dbReference type="ARBA" id="ARBA00022737"/>
    </source>
</evidence>
<sequence length="418" mass="46506">MGGPSVSLLKPSNSCIIFVSIFVLQACHHRLIICQVMPPSPPPSQDLMFLDQRLAAVYPVIQQFKNTVTADPLGITNSWVGPGICNYTGFYCDNPPDNLTATALAAIDFNGYHLGAPTLEGFIDQLPDLAIFHANSNNFSGVIPQKIAQLPYFYELDVSNNNFSGAFPAAVFGVNLSFLDIRFNSFTGSVPPQVFKQALDVLYINNNKFMQKIPIDFGSTRVLYLTLANNKFTGLIPRSIANASSTLIEVLFLNNQLMGCIPYEIGFLRKVTVFDAGGNYLTGQLPCSLGCLDEIEQLNFAGNFLYDAIPEVVCSMPNLLNLSLSNNYFNHIGPLCWKLVKSGVLDVRMNCIFGLPNQRPHYECVKFYFHSFWFRWVCPWQYLMSAIPCKINSSYISRPPGARTASATYPALNRHRLL</sequence>
<dbReference type="PANTHER" id="PTHR32093:SF128">
    <property type="entry name" value="LEUCINE-RICH REPEAT-CONTAINING N-TERMINAL PLANT-TYPE DOMAIN-CONTAINING PROTEIN"/>
    <property type="match status" value="1"/>
</dbReference>
<evidence type="ECO:0000256" key="3">
    <source>
        <dbReference type="ARBA" id="ARBA00022614"/>
    </source>
</evidence>
<dbReference type="GO" id="GO:0005576">
    <property type="term" value="C:extracellular region"/>
    <property type="evidence" value="ECO:0007669"/>
    <property type="project" value="UniProtKB-SubCell"/>
</dbReference>
<evidence type="ECO:0000313" key="6">
    <source>
        <dbReference type="EMBL" id="KAL3730467.1"/>
    </source>
</evidence>
<dbReference type="Gene3D" id="3.80.10.10">
    <property type="entry name" value="Ribonuclease Inhibitor"/>
    <property type="match status" value="1"/>
</dbReference>
<protein>
    <submittedName>
        <fullName evidence="6">Uncharacterized protein</fullName>
    </submittedName>
</protein>
<dbReference type="SUPFAM" id="SSF52058">
    <property type="entry name" value="L domain-like"/>
    <property type="match status" value="1"/>
</dbReference>
<keyword evidence="7" id="KW-1185">Reference proteome</keyword>
<dbReference type="Pfam" id="PF00560">
    <property type="entry name" value="LRR_1"/>
    <property type="match status" value="1"/>
</dbReference>
<reference evidence="6 7" key="1">
    <citation type="submission" date="2024-11" db="EMBL/GenBank/DDBJ databases">
        <title>Chromosome-level genome assembly of Eucalyptus globulus Labill. provides insights into its genome evolution.</title>
        <authorList>
            <person name="Li X."/>
        </authorList>
    </citation>
    <scope>NUCLEOTIDE SEQUENCE [LARGE SCALE GENOMIC DNA]</scope>
    <source>
        <strain evidence="6">CL2024</strain>
        <tissue evidence="6">Fresh tender leaves</tissue>
    </source>
</reference>
<keyword evidence="2" id="KW-0964">Secreted</keyword>
<evidence type="ECO:0000256" key="4">
    <source>
        <dbReference type="ARBA" id="ARBA00022729"/>
    </source>
</evidence>
<evidence type="ECO:0000313" key="7">
    <source>
        <dbReference type="Proteomes" id="UP001634007"/>
    </source>
</evidence>
<evidence type="ECO:0000256" key="2">
    <source>
        <dbReference type="ARBA" id="ARBA00022525"/>
    </source>
</evidence>
<proteinExistence type="predicted"/>
<dbReference type="Proteomes" id="UP001634007">
    <property type="component" value="Unassembled WGS sequence"/>
</dbReference>
<evidence type="ECO:0000256" key="1">
    <source>
        <dbReference type="ARBA" id="ARBA00004613"/>
    </source>
</evidence>
<name>A0ABD3JV41_EUCGL</name>
<dbReference type="InterPro" id="IPR051582">
    <property type="entry name" value="LRR_extensin-like_regulator"/>
</dbReference>
<dbReference type="AlphaFoldDB" id="A0ABD3JV41"/>
<keyword evidence="4" id="KW-0732">Signal</keyword>
<comment type="subcellular location">
    <subcellularLocation>
        <location evidence="1">Secreted</location>
    </subcellularLocation>
</comment>
<dbReference type="InterPro" id="IPR001611">
    <property type="entry name" value="Leu-rich_rpt"/>
</dbReference>
<keyword evidence="3" id="KW-0433">Leucine-rich repeat</keyword>
<gene>
    <name evidence="6" type="ORF">ACJRO7_027478</name>
</gene>
<dbReference type="InterPro" id="IPR032675">
    <property type="entry name" value="LRR_dom_sf"/>
</dbReference>
<organism evidence="6 7">
    <name type="scientific">Eucalyptus globulus</name>
    <name type="common">Tasmanian blue gum</name>
    <dbReference type="NCBI Taxonomy" id="34317"/>
    <lineage>
        <taxon>Eukaryota</taxon>
        <taxon>Viridiplantae</taxon>
        <taxon>Streptophyta</taxon>
        <taxon>Embryophyta</taxon>
        <taxon>Tracheophyta</taxon>
        <taxon>Spermatophyta</taxon>
        <taxon>Magnoliopsida</taxon>
        <taxon>eudicotyledons</taxon>
        <taxon>Gunneridae</taxon>
        <taxon>Pentapetalae</taxon>
        <taxon>rosids</taxon>
        <taxon>malvids</taxon>
        <taxon>Myrtales</taxon>
        <taxon>Myrtaceae</taxon>
        <taxon>Myrtoideae</taxon>
        <taxon>Eucalypteae</taxon>
        <taxon>Eucalyptus</taxon>
    </lineage>
</organism>
<keyword evidence="5" id="KW-0677">Repeat</keyword>